<organism evidence="1">
    <name type="scientific">Cacopsylla melanoneura</name>
    <dbReference type="NCBI Taxonomy" id="428564"/>
    <lineage>
        <taxon>Eukaryota</taxon>
        <taxon>Metazoa</taxon>
        <taxon>Ecdysozoa</taxon>
        <taxon>Arthropoda</taxon>
        <taxon>Hexapoda</taxon>
        <taxon>Insecta</taxon>
        <taxon>Pterygota</taxon>
        <taxon>Neoptera</taxon>
        <taxon>Paraneoptera</taxon>
        <taxon>Hemiptera</taxon>
        <taxon>Sternorrhyncha</taxon>
        <taxon>Psylloidea</taxon>
        <taxon>Psyllidae</taxon>
        <taxon>Psyllinae</taxon>
        <taxon>Cacopsylla</taxon>
    </lineage>
</organism>
<proteinExistence type="predicted"/>
<dbReference type="EMBL" id="HBUF01618137">
    <property type="protein sequence ID" value="CAG6780384.1"/>
    <property type="molecule type" value="Transcribed_RNA"/>
</dbReference>
<name>A0A8D9BC24_9HEMI</name>
<dbReference type="EMBL" id="HBUF01435300">
    <property type="protein sequence ID" value="CAG6742406.1"/>
    <property type="molecule type" value="Transcribed_RNA"/>
</dbReference>
<protein>
    <submittedName>
        <fullName evidence="1">Uncharacterized protein</fullName>
    </submittedName>
</protein>
<accession>A0A8D9BC24</accession>
<dbReference type="AlphaFoldDB" id="A0A8D9BC24"/>
<reference evidence="1" key="1">
    <citation type="submission" date="2021-05" db="EMBL/GenBank/DDBJ databases">
        <authorList>
            <person name="Alioto T."/>
            <person name="Alioto T."/>
            <person name="Gomez Garrido J."/>
        </authorList>
    </citation>
    <scope>NUCLEOTIDE SEQUENCE</scope>
</reference>
<dbReference type="EMBL" id="HBUF01618136">
    <property type="protein sequence ID" value="CAG6780380.1"/>
    <property type="molecule type" value="Transcribed_RNA"/>
</dbReference>
<sequence length="139" mass="15889">MHQILQECQAIRLITLSTVPTMHTQDIMKSQLGDTDHHDYNHSTLGRQNLTVLMLSILLRNHTEISFPEVEVFTLLEVALIRHLTLHAAIVYTLPDTNPVLLDTSRRKFQLLDGTVGCQKLIVENLCIRLKDIHVTKET</sequence>
<evidence type="ECO:0000313" key="1">
    <source>
        <dbReference type="EMBL" id="CAG6780384.1"/>
    </source>
</evidence>